<dbReference type="EMBL" id="BMLN01000004">
    <property type="protein sequence ID" value="GGN98557.1"/>
    <property type="molecule type" value="Genomic_DNA"/>
</dbReference>
<dbReference type="Pfam" id="PF13245">
    <property type="entry name" value="AAA_19"/>
    <property type="match status" value="1"/>
</dbReference>
<comment type="caution">
    <text evidence="7">The sequence shown here is derived from an EMBL/GenBank/DDBJ whole genome shotgun (WGS) entry which is preliminary data.</text>
</comment>
<dbReference type="InterPro" id="IPR027785">
    <property type="entry name" value="UvrD-like_helicase_C"/>
</dbReference>
<evidence type="ECO:0000256" key="1">
    <source>
        <dbReference type="ARBA" id="ARBA00022741"/>
    </source>
</evidence>
<keyword evidence="2 5" id="KW-0378">Hydrolase</keyword>
<keyword evidence="8" id="KW-1185">Reference proteome</keyword>
<protein>
    <recommendedName>
        <fullName evidence="6">UvrD-like helicase ATP-binding domain-containing protein</fullName>
    </recommendedName>
</protein>
<dbReference type="InterPro" id="IPR027417">
    <property type="entry name" value="P-loop_NTPase"/>
</dbReference>
<keyword evidence="1 5" id="KW-0547">Nucleotide-binding</keyword>
<evidence type="ECO:0000256" key="2">
    <source>
        <dbReference type="ARBA" id="ARBA00022801"/>
    </source>
</evidence>
<gene>
    <name evidence="7" type="ORF">GCM10010969_17800</name>
</gene>
<proteinExistence type="predicted"/>
<dbReference type="Gene3D" id="3.40.50.300">
    <property type="entry name" value="P-loop containing nucleotide triphosphate hydrolases"/>
    <property type="match status" value="2"/>
</dbReference>
<keyword evidence="4 5" id="KW-0067">ATP-binding</keyword>
<evidence type="ECO:0000256" key="5">
    <source>
        <dbReference type="PROSITE-ProRule" id="PRU00560"/>
    </source>
</evidence>
<dbReference type="PANTHER" id="PTHR11070:SF2">
    <property type="entry name" value="ATP-DEPENDENT DNA HELICASE SRS2"/>
    <property type="match status" value="1"/>
</dbReference>
<dbReference type="InterPro" id="IPR014016">
    <property type="entry name" value="UvrD-like_ATP-bd"/>
</dbReference>
<evidence type="ECO:0000313" key="8">
    <source>
        <dbReference type="Proteomes" id="UP000606653"/>
    </source>
</evidence>
<sequence>MVSASAGTGKTHTMVNKIVNEIEVNKDHKVIAAVTFTIKAAQEIKERIKVDVSRHFIGTNNSFVIEEIVQPFIKDVYGPTYDIILSADYSTNFSSFEEGLEVVAQKATLGAYSDDKKNFIFELAQDIVKRSKACQLYLQAKYFKIYIDEYQDCDKSMHELFMFLAEKLDIETFIVGDDKQSIYIWRGAYPEAFKSIWRKDNFSKISLSDNFRSCQQIQNYSNLLCEETRVNYVETKQLENIIWVNSTYNTWYQDVLQFIDNSKTTALLRFSNDNSKKGAEELSSVGFECIHIPKIPLADITTESAWIYNSIAKNYVLNHYSVYDFISEIPNEGENSKRKVKIISDFLQRIKDSLYDSDGFFENISGLGEYLNYSIEMRHVRKLQETLKNESFHVAFESERYQNTSITFHSSKGLEFDQVIVFAEDYRLHDMSSIYNHYVAVTRAKNKLIIIKCDHWAASKFEANLRGIFAAYGKSLEDMVYISS</sequence>
<feature type="domain" description="UvrD-like helicase ATP-binding" evidence="6">
    <location>
        <begin position="1"/>
        <end position="214"/>
    </location>
</feature>
<dbReference type="Proteomes" id="UP000606653">
    <property type="component" value="Unassembled WGS sequence"/>
</dbReference>
<dbReference type="Pfam" id="PF13538">
    <property type="entry name" value="UvrD_C_2"/>
    <property type="match status" value="1"/>
</dbReference>
<dbReference type="InterPro" id="IPR000212">
    <property type="entry name" value="DNA_helicase_UvrD/REP"/>
</dbReference>
<dbReference type="PROSITE" id="PS51198">
    <property type="entry name" value="UVRD_HELICASE_ATP_BIND"/>
    <property type="match status" value="1"/>
</dbReference>
<accession>A0ABQ2L0Q4</accession>
<evidence type="ECO:0000256" key="3">
    <source>
        <dbReference type="ARBA" id="ARBA00022806"/>
    </source>
</evidence>
<keyword evidence="3 5" id="KW-0347">Helicase</keyword>
<evidence type="ECO:0000256" key="4">
    <source>
        <dbReference type="ARBA" id="ARBA00022840"/>
    </source>
</evidence>
<feature type="binding site" evidence="5">
    <location>
        <begin position="4"/>
        <end position="11"/>
    </location>
    <ligand>
        <name>ATP</name>
        <dbReference type="ChEBI" id="CHEBI:30616"/>
    </ligand>
</feature>
<organism evidence="7 8">
    <name type="scientific">Saccharibacillus kuerlensis</name>
    <dbReference type="NCBI Taxonomy" id="459527"/>
    <lineage>
        <taxon>Bacteria</taxon>
        <taxon>Bacillati</taxon>
        <taxon>Bacillota</taxon>
        <taxon>Bacilli</taxon>
        <taxon>Bacillales</taxon>
        <taxon>Paenibacillaceae</taxon>
        <taxon>Saccharibacillus</taxon>
    </lineage>
</organism>
<evidence type="ECO:0000259" key="6">
    <source>
        <dbReference type="PROSITE" id="PS51198"/>
    </source>
</evidence>
<name>A0ABQ2L0Q4_9BACL</name>
<dbReference type="PANTHER" id="PTHR11070">
    <property type="entry name" value="UVRD / RECB / PCRA DNA HELICASE FAMILY MEMBER"/>
    <property type="match status" value="1"/>
</dbReference>
<dbReference type="SUPFAM" id="SSF52540">
    <property type="entry name" value="P-loop containing nucleoside triphosphate hydrolases"/>
    <property type="match status" value="1"/>
</dbReference>
<evidence type="ECO:0000313" key="7">
    <source>
        <dbReference type="EMBL" id="GGN98557.1"/>
    </source>
</evidence>
<reference evidence="8" key="1">
    <citation type="journal article" date="2019" name="Int. J. Syst. Evol. Microbiol.">
        <title>The Global Catalogue of Microorganisms (GCM) 10K type strain sequencing project: providing services to taxonomists for standard genome sequencing and annotation.</title>
        <authorList>
            <consortium name="The Broad Institute Genomics Platform"/>
            <consortium name="The Broad Institute Genome Sequencing Center for Infectious Disease"/>
            <person name="Wu L."/>
            <person name="Ma J."/>
        </authorList>
    </citation>
    <scope>NUCLEOTIDE SEQUENCE [LARGE SCALE GENOMIC DNA]</scope>
    <source>
        <strain evidence="8">CGMCC 1.6964</strain>
    </source>
</reference>